<dbReference type="GO" id="GO:0009253">
    <property type="term" value="P:peptidoglycan catabolic process"/>
    <property type="evidence" value="ECO:0007669"/>
    <property type="project" value="InterPro"/>
</dbReference>
<dbReference type="SUPFAM" id="SSF53187">
    <property type="entry name" value="Zn-dependent exopeptidases"/>
    <property type="match status" value="1"/>
</dbReference>
<keyword evidence="7" id="KW-1185">Reference proteome</keyword>
<evidence type="ECO:0000313" key="7">
    <source>
        <dbReference type="Proteomes" id="UP000006844"/>
    </source>
</evidence>
<dbReference type="EC" id="3.5.1.28" evidence="2"/>
<dbReference type="PANTHER" id="PTHR30404">
    <property type="entry name" value="N-ACETYLMURAMOYL-L-ALANINE AMIDASE"/>
    <property type="match status" value="1"/>
</dbReference>
<dbReference type="Gene3D" id="3.40.630.40">
    <property type="entry name" value="Zn-dependent exopeptidases"/>
    <property type="match status" value="1"/>
</dbReference>
<evidence type="ECO:0000256" key="1">
    <source>
        <dbReference type="ARBA" id="ARBA00001561"/>
    </source>
</evidence>
<gene>
    <name evidence="6" type="ordered locus">AciPR4_0937</name>
</gene>
<dbReference type="eggNOG" id="COG0860">
    <property type="taxonomic scope" value="Bacteria"/>
</dbReference>
<proteinExistence type="predicted"/>
<dbReference type="CDD" id="cd02696">
    <property type="entry name" value="MurNAc-LAA"/>
    <property type="match status" value="1"/>
</dbReference>
<keyword evidence="4" id="KW-0732">Signal</keyword>
<protein>
    <recommendedName>
        <fullName evidence="2">N-acetylmuramoyl-L-alanine amidase</fullName>
        <ecNumber evidence="2">3.5.1.28</ecNumber>
    </recommendedName>
</protein>
<dbReference type="Pfam" id="PF01520">
    <property type="entry name" value="Amidase_3"/>
    <property type="match status" value="1"/>
</dbReference>
<dbReference type="InterPro" id="IPR050695">
    <property type="entry name" value="N-acetylmuramoyl_amidase_3"/>
</dbReference>
<evidence type="ECO:0000256" key="3">
    <source>
        <dbReference type="ARBA" id="ARBA00022801"/>
    </source>
</evidence>
<name>E8V7S2_TERSS</name>
<feature type="signal peptide" evidence="4">
    <location>
        <begin position="1"/>
        <end position="18"/>
    </location>
</feature>
<dbReference type="EMBL" id="CP002467">
    <property type="protein sequence ID" value="ADV81770.1"/>
    <property type="molecule type" value="Genomic_DNA"/>
</dbReference>
<dbReference type="STRING" id="401053.AciPR4_0937"/>
<dbReference type="AlphaFoldDB" id="E8V7S2"/>
<evidence type="ECO:0000256" key="2">
    <source>
        <dbReference type="ARBA" id="ARBA00011901"/>
    </source>
</evidence>
<accession>E8V7S2</accession>
<dbReference type="HOGENOM" id="CLU_071603_0_0_0"/>
<dbReference type="GO" id="GO:0030288">
    <property type="term" value="C:outer membrane-bounded periplasmic space"/>
    <property type="evidence" value="ECO:0007669"/>
    <property type="project" value="TreeGrafter"/>
</dbReference>
<dbReference type="RefSeq" id="WP_013567503.1">
    <property type="nucleotide sequence ID" value="NC_014963.1"/>
</dbReference>
<feature type="domain" description="MurNAc-LAA" evidence="5">
    <location>
        <begin position="39"/>
        <end position="223"/>
    </location>
</feature>
<dbReference type="KEGG" id="tsa:AciPR4_0937"/>
<evidence type="ECO:0000313" key="6">
    <source>
        <dbReference type="EMBL" id="ADV81770.1"/>
    </source>
</evidence>
<sequence>MRWTKVAAAGITSASIWAITAQVAVQTPAPAPPHLRAVIFLDPAHGGADGGAKVGDSVLEKAVTLELANRIRPLLSARGFDVRMTREGDPTPTPTTDQRAGLQNQAHPAACIILHSAPTGTGVHIYTSALPEATIIPATSIVPWDEAQSTYIASSLRLSSEISTAFSRSQIPVSSGRTWMPPLDNLLCPAIAIEIASLNADGSKPPTDAGYQQRVAEAIAGAVLFWHGKIDPTMGAAQ</sequence>
<comment type="catalytic activity">
    <reaction evidence="1">
        <text>Hydrolyzes the link between N-acetylmuramoyl residues and L-amino acid residues in certain cell-wall glycopeptides.</text>
        <dbReference type="EC" id="3.5.1.28"/>
    </reaction>
</comment>
<reference evidence="6 7" key="1">
    <citation type="journal article" date="2012" name="Stand. Genomic Sci.">
        <title>Complete genome sequence of Terriglobus saanensis type strain SP1PR4(T), an Acidobacteria from tundra soil.</title>
        <authorList>
            <person name="Rawat S.R."/>
            <person name="Mannisto M.K."/>
            <person name="Starovoytov V."/>
            <person name="Goodwin L."/>
            <person name="Nolan M."/>
            <person name="Hauser L."/>
            <person name="Land M."/>
            <person name="Davenport K.W."/>
            <person name="Woyke T."/>
            <person name="Haggblom M.M."/>
        </authorList>
    </citation>
    <scope>NUCLEOTIDE SEQUENCE</scope>
    <source>
        <strain evidence="7">ATCC BAA-1853 / DSM 23119 / SP1PR4</strain>
    </source>
</reference>
<dbReference type="InterPro" id="IPR002508">
    <property type="entry name" value="MurNAc-LAA_cat"/>
</dbReference>
<evidence type="ECO:0000256" key="4">
    <source>
        <dbReference type="SAM" id="SignalP"/>
    </source>
</evidence>
<keyword evidence="3 6" id="KW-0378">Hydrolase</keyword>
<dbReference type="PANTHER" id="PTHR30404:SF0">
    <property type="entry name" value="N-ACETYLMURAMOYL-L-ALANINE AMIDASE AMIC"/>
    <property type="match status" value="1"/>
</dbReference>
<dbReference type="GO" id="GO:0008745">
    <property type="term" value="F:N-acetylmuramoyl-L-alanine amidase activity"/>
    <property type="evidence" value="ECO:0007669"/>
    <property type="project" value="UniProtKB-EC"/>
</dbReference>
<evidence type="ECO:0000259" key="5">
    <source>
        <dbReference type="Pfam" id="PF01520"/>
    </source>
</evidence>
<organism evidence="6 7">
    <name type="scientific">Terriglobus saanensis (strain ATCC BAA-1853 / DSM 23119 / SP1PR4)</name>
    <dbReference type="NCBI Taxonomy" id="401053"/>
    <lineage>
        <taxon>Bacteria</taxon>
        <taxon>Pseudomonadati</taxon>
        <taxon>Acidobacteriota</taxon>
        <taxon>Terriglobia</taxon>
        <taxon>Terriglobales</taxon>
        <taxon>Acidobacteriaceae</taxon>
        <taxon>Terriglobus</taxon>
    </lineage>
</organism>
<feature type="chain" id="PRO_5003229315" description="N-acetylmuramoyl-L-alanine amidase" evidence="4">
    <location>
        <begin position="19"/>
        <end position="238"/>
    </location>
</feature>
<dbReference type="Proteomes" id="UP000006844">
    <property type="component" value="Chromosome"/>
</dbReference>